<evidence type="ECO:0000256" key="1">
    <source>
        <dbReference type="SAM" id="SignalP"/>
    </source>
</evidence>
<dbReference type="InterPro" id="IPR049492">
    <property type="entry name" value="BD-FAE-like_dom"/>
</dbReference>
<feature type="signal peptide" evidence="1">
    <location>
        <begin position="1"/>
        <end position="23"/>
    </location>
</feature>
<evidence type="ECO:0000259" key="2">
    <source>
        <dbReference type="Pfam" id="PF20434"/>
    </source>
</evidence>
<dbReference type="GO" id="GO:0016787">
    <property type="term" value="F:hydrolase activity"/>
    <property type="evidence" value="ECO:0007669"/>
    <property type="project" value="UniProtKB-KW"/>
</dbReference>
<dbReference type="SUPFAM" id="SSF53474">
    <property type="entry name" value="alpha/beta-Hydrolases"/>
    <property type="match status" value="1"/>
</dbReference>
<dbReference type="EMBL" id="QOVC01000001">
    <property type="protein sequence ID" value="KAA0692802.1"/>
    <property type="molecule type" value="Genomic_DNA"/>
</dbReference>
<sequence length="345" mass="37514">MNRSIKRALVSLGLLLVLASACSRNPGGTDSFTTESKRSIVTEEKGSEQATMQKFTLNSTVGEVLADPAFENFGHLLFPVDRSVTENMSLADVSTSRIFVWYNNLQPEKTVEIINHLKSRAMDGQRIFYPIYEEDEIAIDSSKADTGLFYFGGEAGKPFAIMNAGGGFSYVGAMHDSFPHALAVTDHGYNGFALIYRPNDAYADLAKAIEYLYDHAEELNLSGENYSLWGGSAGARMAASLGNAASLFQLTGRKDIPQAAAVVMQYTGYSVYSPADAPTYANVGTNDGIASWQTMESRLRRLESLGIATEFHVYDGLSHGFGLGTGTVAEGWFADAIAFWESQMK</sequence>
<proteinExistence type="predicted"/>
<keyword evidence="3" id="KW-0378">Hydrolase</keyword>
<organism evidence="3 4">
    <name type="scientific">Enterococcus faecium</name>
    <name type="common">Streptococcus faecium</name>
    <dbReference type="NCBI Taxonomy" id="1352"/>
    <lineage>
        <taxon>Bacteria</taxon>
        <taxon>Bacillati</taxon>
        <taxon>Bacillota</taxon>
        <taxon>Bacilli</taxon>
        <taxon>Lactobacillales</taxon>
        <taxon>Enterococcaceae</taxon>
        <taxon>Enterococcus</taxon>
    </lineage>
</organism>
<dbReference type="PROSITE" id="PS51257">
    <property type="entry name" value="PROKAR_LIPOPROTEIN"/>
    <property type="match status" value="1"/>
</dbReference>
<feature type="domain" description="BD-FAE-like" evidence="2">
    <location>
        <begin position="201"/>
        <end position="246"/>
    </location>
</feature>
<accession>A0A7V7KW63</accession>
<reference evidence="3 4" key="1">
    <citation type="submission" date="2018-07" db="EMBL/GenBank/DDBJ databases">
        <title>High quality draft genome sequencing of Enterococcus faecium exhibiting probiotic potential isolated from mucus of freshwater fish.</title>
        <authorList>
            <person name="El-Jeni R."/>
            <person name="Ghedira K."/>
            <person name="Abdelhak S."/>
            <person name="El-Bour M."/>
            <person name="Bouhaouala-Zahar B."/>
        </authorList>
    </citation>
    <scope>NUCLEOTIDE SEQUENCE [LARGE SCALE GENOMIC DNA]</scope>
    <source>
        <strain evidence="3 4">R.A73</strain>
    </source>
</reference>
<dbReference type="Gene3D" id="3.40.50.1820">
    <property type="entry name" value="alpha/beta hydrolase"/>
    <property type="match status" value="1"/>
</dbReference>
<gene>
    <name evidence="3" type="ORF">DTX73_00770</name>
</gene>
<dbReference type="Pfam" id="PF20434">
    <property type="entry name" value="BD-FAE"/>
    <property type="match status" value="1"/>
</dbReference>
<evidence type="ECO:0000313" key="3">
    <source>
        <dbReference type="EMBL" id="KAA0692802.1"/>
    </source>
</evidence>
<protein>
    <submittedName>
        <fullName evidence="3">Alpha/beta hydrolase</fullName>
    </submittedName>
</protein>
<name>A0A7V7KW63_ENTFC</name>
<dbReference type="Proteomes" id="UP000448762">
    <property type="component" value="Unassembled WGS sequence"/>
</dbReference>
<feature type="chain" id="PRO_5039728969" evidence="1">
    <location>
        <begin position="24"/>
        <end position="345"/>
    </location>
</feature>
<evidence type="ECO:0000313" key="4">
    <source>
        <dbReference type="Proteomes" id="UP000448762"/>
    </source>
</evidence>
<dbReference type="RefSeq" id="WP_142654850.1">
    <property type="nucleotide sequence ID" value="NZ_CABGUZ010000005.1"/>
</dbReference>
<dbReference type="AlphaFoldDB" id="A0A7V7KW63"/>
<keyword evidence="1" id="KW-0732">Signal</keyword>
<comment type="caution">
    <text evidence="3">The sequence shown here is derived from an EMBL/GenBank/DDBJ whole genome shotgun (WGS) entry which is preliminary data.</text>
</comment>
<dbReference type="InterPro" id="IPR029058">
    <property type="entry name" value="AB_hydrolase_fold"/>
</dbReference>